<evidence type="ECO:0000313" key="4">
    <source>
        <dbReference type="EMBL" id="MPM96798.1"/>
    </source>
</evidence>
<name>A0A645E5Y9_9ZZZZ</name>
<dbReference type="InterPro" id="IPR043141">
    <property type="entry name" value="Ribosomal_uL10-like_sf"/>
</dbReference>
<comment type="similarity">
    <text evidence="1">Belongs to the universal ribosomal protein uL10 family.</text>
</comment>
<reference evidence="4" key="1">
    <citation type="submission" date="2019-08" db="EMBL/GenBank/DDBJ databases">
        <authorList>
            <person name="Kucharzyk K."/>
            <person name="Murdoch R.W."/>
            <person name="Higgins S."/>
            <person name="Loffler F."/>
        </authorList>
    </citation>
    <scope>NUCLEOTIDE SEQUENCE</scope>
</reference>
<evidence type="ECO:0000256" key="2">
    <source>
        <dbReference type="ARBA" id="ARBA00022980"/>
    </source>
</evidence>
<dbReference type="InterPro" id="IPR001790">
    <property type="entry name" value="Ribosomal_uL10"/>
</dbReference>
<organism evidence="4">
    <name type="scientific">bioreactor metagenome</name>
    <dbReference type="NCBI Taxonomy" id="1076179"/>
    <lineage>
        <taxon>unclassified sequences</taxon>
        <taxon>metagenomes</taxon>
        <taxon>ecological metagenomes</taxon>
    </lineage>
</organism>
<dbReference type="InterPro" id="IPR047865">
    <property type="entry name" value="Ribosomal_uL10_bac_type"/>
</dbReference>
<dbReference type="GO" id="GO:0003735">
    <property type="term" value="F:structural constituent of ribosome"/>
    <property type="evidence" value="ECO:0007669"/>
    <property type="project" value="InterPro"/>
</dbReference>
<proteinExistence type="inferred from homology"/>
<evidence type="ECO:0000256" key="3">
    <source>
        <dbReference type="ARBA" id="ARBA00023274"/>
    </source>
</evidence>
<dbReference type="PANTHER" id="PTHR11560">
    <property type="entry name" value="39S RIBOSOMAL PROTEIN L10, MITOCHONDRIAL"/>
    <property type="match status" value="1"/>
</dbReference>
<dbReference type="GO" id="GO:0015934">
    <property type="term" value="C:large ribosomal subunit"/>
    <property type="evidence" value="ECO:0007669"/>
    <property type="project" value="InterPro"/>
</dbReference>
<dbReference type="Gene3D" id="3.30.70.1730">
    <property type="match status" value="1"/>
</dbReference>
<gene>
    <name evidence="4" type="primary">rplJ_51</name>
    <name evidence="4" type="ORF">SDC9_143963</name>
</gene>
<sequence>MPSEKVLSEKKAYVEELAAKIKGSTAGVIVDYKGISVADDTKLRRELREAGVEYAVVKNTMLRFAISGLGYTDMENALEGTTAIAISKEDPIAAAKVLGKFADASKGKFSIKAGYMDGQPMGSDEVMALSKLPGKQELLSMLCSALQGNIRGLAVALNAIAEKNGEGDAA</sequence>
<dbReference type="InterPro" id="IPR002363">
    <property type="entry name" value="Ribosomal_uL10_CS_bac"/>
</dbReference>
<accession>A0A645E5Y9</accession>
<dbReference type="InterPro" id="IPR022973">
    <property type="entry name" value="Ribosomal_uL10_bac"/>
</dbReference>
<dbReference type="Pfam" id="PF00466">
    <property type="entry name" value="Ribosomal_L10"/>
    <property type="match status" value="1"/>
</dbReference>
<comment type="caution">
    <text evidence="4">The sequence shown here is derived from an EMBL/GenBank/DDBJ whole genome shotgun (WGS) entry which is preliminary data.</text>
</comment>
<keyword evidence="2 4" id="KW-0689">Ribosomal protein</keyword>
<dbReference type="EMBL" id="VSSQ01043141">
    <property type="protein sequence ID" value="MPM96798.1"/>
    <property type="molecule type" value="Genomic_DNA"/>
</dbReference>
<keyword evidence="3" id="KW-0687">Ribonucleoprotein</keyword>
<dbReference type="AlphaFoldDB" id="A0A645E5Y9"/>
<dbReference type="HAMAP" id="MF_00362">
    <property type="entry name" value="Ribosomal_uL10"/>
    <property type="match status" value="1"/>
</dbReference>
<dbReference type="GO" id="GO:0006412">
    <property type="term" value="P:translation"/>
    <property type="evidence" value="ECO:0007669"/>
    <property type="project" value="InterPro"/>
</dbReference>
<dbReference type="SUPFAM" id="SSF160369">
    <property type="entry name" value="Ribosomal protein L10-like"/>
    <property type="match status" value="1"/>
</dbReference>
<dbReference type="CDD" id="cd05797">
    <property type="entry name" value="Ribosomal_L10"/>
    <property type="match status" value="1"/>
</dbReference>
<protein>
    <submittedName>
        <fullName evidence="4">50S ribosomal protein L10</fullName>
    </submittedName>
</protein>
<evidence type="ECO:0000256" key="1">
    <source>
        <dbReference type="ARBA" id="ARBA00008889"/>
    </source>
</evidence>
<dbReference type="NCBIfam" id="NF000955">
    <property type="entry name" value="PRK00099.1-1"/>
    <property type="match status" value="1"/>
</dbReference>
<dbReference type="PROSITE" id="PS01109">
    <property type="entry name" value="RIBOSOMAL_L10"/>
    <property type="match status" value="1"/>
</dbReference>